<feature type="domain" description="DDH" evidence="1">
    <location>
        <begin position="27"/>
        <end position="167"/>
    </location>
</feature>
<organism evidence="3">
    <name type="scientific">freshwater metagenome</name>
    <dbReference type="NCBI Taxonomy" id="449393"/>
    <lineage>
        <taxon>unclassified sequences</taxon>
        <taxon>metagenomes</taxon>
        <taxon>ecological metagenomes</taxon>
    </lineage>
</organism>
<dbReference type="Gene3D" id="3.90.1640.10">
    <property type="entry name" value="inorganic pyrophosphatase (n-terminal core)"/>
    <property type="match status" value="1"/>
</dbReference>
<dbReference type="InterPro" id="IPR001667">
    <property type="entry name" value="DDH_dom"/>
</dbReference>
<dbReference type="InterPro" id="IPR038763">
    <property type="entry name" value="DHH_sf"/>
</dbReference>
<accession>A0A6J7D1Z1</accession>
<dbReference type="Gene3D" id="3.10.310.30">
    <property type="match status" value="1"/>
</dbReference>
<dbReference type="PANTHER" id="PTHR47618">
    <property type="entry name" value="BIFUNCTIONAL OLIGORIBONUCLEASE AND PAP PHOSPHATASE NRNA"/>
    <property type="match status" value="1"/>
</dbReference>
<protein>
    <submittedName>
        <fullName evidence="3">Unannotated protein</fullName>
    </submittedName>
</protein>
<dbReference type="SUPFAM" id="SSF64182">
    <property type="entry name" value="DHH phosphoesterases"/>
    <property type="match status" value="1"/>
</dbReference>
<evidence type="ECO:0000313" key="3">
    <source>
        <dbReference type="EMBL" id="CAB4864191.1"/>
    </source>
</evidence>
<sequence>MTKTIDASIEASLALAVEAILSTDEEIALACHVTPDGDALGSMLALHLALRSQGRKSVASFSEPFAVADHYRGLSGLDALTPPSEYPAEPRLMITFDVGSIDRLGGLTHSAESAQELIVLDHHVSNTRFGTINVIDPNAAATGVVVRRLLSMLGIPLTRDVAINLYAALICDTGRFQYESTTPDVFELASELASFDLPIPELSRTLFEEHRFAYLGLMGEAISKMVLEPERSFVWLALTQDMLSRHDCTLDEAEGLIDIVRRAREAQVACILKEEVDGSIKVSLRSVGTTDVCRIAQANGGGGHRFAAGFTSHLDVDGTLGVIRAAL</sequence>
<gene>
    <name evidence="3" type="ORF">UFOPK3317_00572</name>
</gene>
<reference evidence="3" key="1">
    <citation type="submission" date="2020-05" db="EMBL/GenBank/DDBJ databases">
        <authorList>
            <person name="Chiriac C."/>
            <person name="Salcher M."/>
            <person name="Ghai R."/>
            <person name="Kavagutti S V."/>
        </authorList>
    </citation>
    <scope>NUCLEOTIDE SEQUENCE</scope>
</reference>
<feature type="domain" description="DHHA1" evidence="2">
    <location>
        <begin position="245"/>
        <end position="313"/>
    </location>
</feature>
<dbReference type="EMBL" id="CAFBLK010000077">
    <property type="protein sequence ID" value="CAB4864191.1"/>
    <property type="molecule type" value="Genomic_DNA"/>
</dbReference>
<dbReference type="InterPro" id="IPR051319">
    <property type="entry name" value="Oligoribo/pAp-PDE_c-di-AMP_PDE"/>
</dbReference>
<dbReference type="Pfam" id="PF01368">
    <property type="entry name" value="DHH"/>
    <property type="match status" value="1"/>
</dbReference>
<dbReference type="PANTHER" id="PTHR47618:SF1">
    <property type="entry name" value="BIFUNCTIONAL OLIGORIBONUCLEASE AND PAP PHOSPHATASE NRNA"/>
    <property type="match status" value="1"/>
</dbReference>
<name>A0A6J7D1Z1_9ZZZZ</name>
<dbReference type="AlphaFoldDB" id="A0A6J7D1Z1"/>
<evidence type="ECO:0000259" key="1">
    <source>
        <dbReference type="Pfam" id="PF01368"/>
    </source>
</evidence>
<dbReference type="GO" id="GO:0003676">
    <property type="term" value="F:nucleic acid binding"/>
    <property type="evidence" value="ECO:0007669"/>
    <property type="project" value="InterPro"/>
</dbReference>
<dbReference type="Pfam" id="PF02272">
    <property type="entry name" value="DHHA1"/>
    <property type="match status" value="1"/>
</dbReference>
<evidence type="ECO:0000259" key="2">
    <source>
        <dbReference type="Pfam" id="PF02272"/>
    </source>
</evidence>
<proteinExistence type="predicted"/>
<dbReference type="InterPro" id="IPR003156">
    <property type="entry name" value="DHHA1_dom"/>
</dbReference>